<keyword evidence="2" id="KW-1185">Reference proteome</keyword>
<evidence type="ECO:0000313" key="1">
    <source>
        <dbReference type="EMBL" id="GBN74941.1"/>
    </source>
</evidence>
<accession>A0A4Y2RH20</accession>
<sequence length="112" mass="13021">MEEMEVSEGVTQDDYTRLSIDASNHSKYRDEELIKIICPADIQVSIAPPEIKSNLICERILYLDNMCKSTNYKLALNERLNNSNVLSSRTNLNEYLDRNHIFADFFLLEVFL</sequence>
<proteinExistence type="predicted"/>
<dbReference type="Proteomes" id="UP000499080">
    <property type="component" value="Unassembled WGS sequence"/>
</dbReference>
<organism evidence="1 2">
    <name type="scientific">Araneus ventricosus</name>
    <name type="common">Orbweaver spider</name>
    <name type="synonym">Epeira ventricosa</name>
    <dbReference type="NCBI Taxonomy" id="182803"/>
    <lineage>
        <taxon>Eukaryota</taxon>
        <taxon>Metazoa</taxon>
        <taxon>Ecdysozoa</taxon>
        <taxon>Arthropoda</taxon>
        <taxon>Chelicerata</taxon>
        <taxon>Arachnida</taxon>
        <taxon>Araneae</taxon>
        <taxon>Araneomorphae</taxon>
        <taxon>Entelegynae</taxon>
        <taxon>Araneoidea</taxon>
        <taxon>Araneidae</taxon>
        <taxon>Araneus</taxon>
    </lineage>
</organism>
<name>A0A4Y2RH20_ARAVE</name>
<comment type="caution">
    <text evidence="1">The sequence shown here is derived from an EMBL/GenBank/DDBJ whole genome shotgun (WGS) entry which is preliminary data.</text>
</comment>
<protein>
    <submittedName>
        <fullName evidence="1">Uncharacterized protein</fullName>
    </submittedName>
</protein>
<reference evidence="1 2" key="1">
    <citation type="journal article" date="2019" name="Sci. Rep.">
        <title>Orb-weaving spider Araneus ventricosus genome elucidates the spidroin gene catalogue.</title>
        <authorList>
            <person name="Kono N."/>
            <person name="Nakamura H."/>
            <person name="Ohtoshi R."/>
            <person name="Moran D.A.P."/>
            <person name="Shinohara A."/>
            <person name="Yoshida Y."/>
            <person name="Fujiwara M."/>
            <person name="Mori M."/>
            <person name="Tomita M."/>
            <person name="Arakawa K."/>
        </authorList>
    </citation>
    <scope>NUCLEOTIDE SEQUENCE [LARGE SCALE GENOMIC DNA]</scope>
</reference>
<evidence type="ECO:0000313" key="2">
    <source>
        <dbReference type="Proteomes" id="UP000499080"/>
    </source>
</evidence>
<dbReference type="EMBL" id="BGPR01017044">
    <property type="protein sequence ID" value="GBN74941.1"/>
    <property type="molecule type" value="Genomic_DNA"/>
</dbReference>
<gene>
    <name evidence="1" type="ORF">AVEN_265800_1</name>
</gene>
<dbReference type="AlphaFoldDB" id="A0A4Y2RH20"/>